<keyword evidence="2" id="KW-1185">Reference proteome</keyword>
<evidence type="ECO:0000313" key="2">
    <source>
        <dbReference type="Proteomes" id="UP000294933"/>
    </source>
</evidence>
<evidence type="ECO:0000313" key="1">
    <source>
        <dbReference type="EMBL" id="TDL14610.1"/>
    </source>
</evidence>
<reference evidence="1 2" key="1">
    <citation type="submission" date="2018-06" db="EMBL/GenBank/DDBJ databases">
        <title>A transcriptomic atlas of mushroom development highlights an independent origin of complex multicellularity.</title>
        <authorList>
            <consortium name="DOE Joint Genome Institute"/>
            <person name="Krizsan K."/>
            <person name="Almasi E."/>
            <person name="Merenyi Z."/>
            <person name="Sahu N."/>
            <person name="Viragh M."/>
            <person name="Koszo T."/>
            <person name="Mondo S."/>
            <person name="Kiss B."/>
            <person name="Balint B."/>
            <person name="Kues U."/>
            <person name="Barry K."/>
            <person name="Hegedus J.C."/>
            <person name="Henrissat B."/>
            <person name="Johnson J."/>
            <person name="Lipzen A."/>
            <person name="Ohm R."/>
            <person name="Nagy I."/>
            <person name="Pangilinan J."/>
            <person name="Yan J."/>
            <person name="Xiong Y."/>
            <person name="Grigoriev I.V."/>
            <person name="Hibbett D.S."/>
            <person name="Nagy L.G."/>
        </authorList>
    </citation>
    <scope>NUCLEOTIDE SEQUENCE [LARGE SCALE GENOMIC DNA]</scope>
    <source>
        <strain evidence="1 2">SZMC22713</strain>
    </source>
</reference>
<accession>A0A4Y7PJL4</accession>
<proteinExistence type="predicted"/>
<name>A0A4Y7PJL4_9AGAM</name>
<organism evidence="1 2">
    <name type="scientific">Rickenella mellea</name>
    <dbReference type="NCBI Taxonomy" id="50990"/>
    <lineage>
        <taxon>Eukaryota</taxon>
        <taxon>Fungi</taxon>
        <taxon>Dikarya</taxon>
        <taxon>Basidiomycota</taxon>
        <taxon>Agaricomycotina</taxon>
        <taxon>Agaricomycetes</taxon>
        <taxon>Hymenochaetales</taxon>
        <taxon>Rickenellaceae</taxon>
        <taxon>Rickenella</taxon>
    </lineage>
</organism>
<gene>
    <name evidence="1" type="ORF">BD410DRAFT_797074</name>
</gene>
<sequence length="61" mass="6796">MQASWLMREGLVSEAATWKALARQALDILEGHWSFHTKPLTNAAMHPIDLSDSVPTHQSDP</sequence>
<dbReference type="VEuPathDB" id="FungiDB:BD410DRAFT_797074"/>
<dbReference type="EMBL" id="ML170322">
    <property type="protein sequence ID" value="TDL14610.1"/>
    <property type="molecule type" value="Genomic_DNA"/>
</dbReference>
<dbReference type="Proteomes" id="UP000294933">
    <property type="component" value="Unassembled WGS sequence"/>
</dbReference>
<feature type="non-terminal residue" evidence="1">
    <location>
        <position position="61"/>
    </location>
</feature>
<dbReference type="AlphaFoldDB" id="A0A4Y7PJL4"/>
<protein>
    <submittedName>
        <fullName evidence="1">Uncharacterized protein</fullName>
    </submittedName>
</protein>